<dbReference type="Pfam" id="PF20153">
    <property type="entry name" value="DUF6535"/>
    <property type="match status" value="1"/>
</dbReference>
<evidence type="ECO:0000256" key="1">
    <source>
        <dbReference type="SAM" id="Phobius"/>
    </source>
</evidence>
<keyword evidence="1" id="KW-0812">Transmembrane</keyword>
<feature type="transmembrane region" description="Helical" evidence="1">
    <location>
        <begin position="222"/>
        <end position="242"/>
    </location>
</feature>
<dbReference type="EMBL" id="JAKELL010000027">
    <property type="protein sequence ID" value="KAH8991184.1"/>
    <property type="molecule type" value="Genomic_DNA"/>
</dbReference>
<keyword evidence="1" id="KW-1133">Transmembrane helix</keyword>
<accession>A0AAD4LG85</accession>
<feature type="transmembrane region" description="Helical" evidence="1">
    <location>
        <begin position="21"/>
        <end position="44"/>
    </location>
</feature>
<feature type="transmembrane region" description="Helical" evidence="1">
    <location>
        <begin position="185"/>
        <end position="210"/>
    </location>
</feature>
<evidence type="ECO:0000313" key="3">
    <source>
        <dbReference type="EMBL" id="KAH8991184.1"/>
    </source>
</evidence>
<organism evidence="3 4">
    <name type="scientific">Lactarius akahatsu</name>
    <dbReference type="NCBI Taxonomy" id="416441"/>
    <lineage>
        <taxon>Eukaryota</taxon>
        <taxon>Fungi</taxon>
        <taxon>Dikarya</taxon>
        <taxon>Basidiomycota</taxon>
        <taxon>Agaricomycotina</taxon>
        <taxon>Agaricomycetes</taxon>
        <taxon>Russulales</taxon>
        <taxon>Russulaceae</taxon>
        <taxon>Lactarius</taxon>
    </lineage>
</organism>
<dbReference type="Proteomes" id="UP001201163">
    <property type="component" value="Unassembled WGS sequence"/>
</dbReference>
<protein>
    <recommendedName>
        <fullName evidence="2">DUF6535 domain-containing protein</fullName>
    </recommendedName>
</protein>
<feature type="transmembrane region" description="Helical" evidence="1">
    <location>
        <begin position="93"/>
        <end position="116"/>
    </location>
</feature>
<proteinExistence type="predicted"/>
<feature type="domain" description="DUF6535" evidence="2">
    <location>
        <begin position="10"/>
        <end position="179"/>
    </location>
</feature>
<keyword evidence="4" id="KW-1185">Reference proteome</keyword>
<evidence type="ECO:0000313" key="4">
    <source>
        <dbReference type="Proteomes" id="UP001201163"/>
    </source>
</evidence>
<name>A0AAD4LG85_9AGAM</name>
<feature type="transmembrane region" description="Helical" evidence="1">
    <location>
        <begin position="158"/>
        <end position="179"/>
    </location>
</feature>
<sequence>MYITRVQKFEDEKDGENWKGGADSILVFTGLFSSTVATFIALSYPNLQQDPNLTTQFLLSQISQQLSNTTAGDPGSAAGPSTQGYYVPPTSVVFINSVWFLSLVLSLTCALMATLLQQWARRYLQIVQRKYAPLHHARIHEFFSGGARRFGISEFAEVLPLLLLLSVFLFFAGLVVFAFRSNHTVAYFTVAIVGICALSYTAFTLMPLFFYDCPYHTPLTPIIRFSAQMVSLSFLLVAYYNAKRARGSLGYS</sequence>
<comment type="caution">
    <text evidence="3">The sequence shown here is derived from an EMBL/GenBank/DDBJ whole genome shotgun (WGS) entry which is preliminary data.</text>
</comment>
<reference evidence="3" key="1">
    <citation type="submission" date="2022-01" db="EMBL/GenBank/DDBJ databases">
        <title>Comparative genomics reveals a dynamic genome evolution in the ectomycorrhizal milk-cap (Lactarius) mushrooms.</title>
        <authorList>
            <consortium name="DOE Joint Genome Institute"/>
            <person name="Lebreton A."/>
            <person name="Tang N."/>
            <person name="Kuo A."/>
            <person name="LaButti K."/>
            <person name="Drula E."/>
            <person name="Barry K."/>
            <person name="Clum A."/>
            <person name="Lipzen A."/>
            <person name="Mousain D."/>
            <person name="Ng V."/>
            <person name="Wang R."/>
            <person name="Wang X."/>
            <person name="Dai Y."/>
            <person name="Henrissat B."/>
            <person name="Grigoriev I.V."/>
            <person name="Guerin-Laguette A."/>
            <person name="Yu F."/>
            <person name="Martin F.M."/>
        </authorList>
    </citation>
    <scope>NUCLEOTIDE SEQUENCE</scope>
    <source>
        <strain evidence="3">QP</strain>
    </source>
</reference>
<evidence type="ECO:0000259" key="2">
    <source>
        <dbReference type="Pfam" id="PF20153"/>
    </source>
</evidence>
<keyword evidence="1" id="KW-0472">Membrane</keyword>
<dbReference type="InterPro" id="IPR045338">
    <property type="entry name" value="DUF6535"/>
</dbReference>
<gene>
    <name evidence="3" type="ORF">EDB92DRAFT_1798420</name>
</gene>
<dbReference type="AlphaFoldDB" id="A0AAD4LG85"/>